<sequence length="159" mass="16613">MLMLISAIVAGVLSLYIYHSFQTSKGKPGVPVIGDLFDCLIKVNVIQSETTPSSSAPEPIVASTSGDPSTTSADASAGVEGEAGGKKKHKKSHKKHKSKSVDGKKSKKHKKHHSKHRKSKKPRSNDDAEKQEDVAAPEAGVAATASPASPGENQPAAPQ</sequence>
<reference evidence="3" key="1">
    <citation type="submission" date="2016-11" db="UniProtKB">
        <authorList>
            <consortium name="WormBaseParasite"/>
        </authorList>
    </citation>
    <scope>IDENTIFICATION</scope>
</reference>
<feature type="compositionally biased region" description="Basic residues" evidence="1">
    <location>
        <begin position="105"/>
        <end position="122"/>
    </location>
</feature>
<feature type="compositionally biased region" description="Low complexity" evidence="1">
    <location>
        <begin position="49"/>
        <end position="59"/>
    </location>
</feature>
<organism evidence="2 3">
    <name type="scientific">Steinernema glaseri</name>
    <dbReference type="NCBI Taxonomy" id="37863"/>
    <lineage>
        <taxon>Eukaryota</taxon>
        <taxon>Metazoa</taxon>
        <taxon>Ecdysozoa</taxon>
        <taxon>Nematoda</taxon>
        <taxon>Chromadorea</taxon>
        <taxon>Rhabditida</taxon>
        <taxon>Tylenchina</taxon>
        <taxon>Panagrolaimomorpha</taxon>
        <taxon>Strongyloidoidea</taxon>
        <taxon>Steinernematidae</taxon>
        <taxon>Steinernema</taxon>
    </lineage>
</organism>
<keyword evidence="2" id="KW-1185">Reference proteome</keyword>
<dbReference type="WBParaSite" id="L893_g7495.t1">
    <property type="protein sequence ID" value="L893_g7495.t1"/>
    <property type="gene ID" value="L893_g7495"/>
</dbReference>
<feature type="compositionally biased region" description="Basic and acidic residues" evidence="1">
    <location>
        <begin position="123"/>
        <end position="133"/>
    </location>
</feature>
<evidence type="ECO:0000256" key="1">
    <source>
        <dbReference type="SAM" id="MobiDB-lite"/>
    </source>
</evidence>
<feature type="compositionally biased region" description="Low complexity" evidence="1">
    <location>
        <begin position="134"/>
        <end position="151"/>
    </location>
</feature>
<name>A0A1I8AN58_9BILA</name>
<proteinExistence type="predicted"/>
<evidence type="ECO:0000313" key="2">
    <source>
        <dbReference type="Proteomes" id="UP000095287"/>
    </source>
</evidence>
<dbReference type="AlphaFoldDB" id="A0A1I8AN58"/>
<accession>A0A1I8AN58</accession>
<protein>
    <submittedName>
        <fullName evidence="3">Uncharacterized protein</fullName>
    </submittedName>
</protein>
<feature type="compositionally biased region" description="Polar residues" evidence="1">
    <location>
        <begin position="62"/>
        <end position="74"/>
    </location>
</feature>
<dbReference type="Proteomes" id="UP000095287">
    <property type="component" value="Unplaced"/>
</dbReference>
<evidence type="ECO:0000313" key="3">
    <source>
        <dbReference type="WBParaSite" id="L893_g7495.t1"/>
    </source>
</evidence>
<feature type="compositionally biased region" description="Basic residues" evidence="1">
    <location>
        <begin position="86"/>
        <end position="98"/>
    </location>
</feature>
<feature type="region of interest" description="Disordered" evidence="1">
    <location>
        <begin position="49"/>
        <end position="159"/>
    </location>
</feature>